<dbReference type="InterPro" id="IPR019775">
    <property type="entry name" value="WD40_repeat_CS"/>
</dbReference>
<feature type="repeat" description="WD" evidence="3">
    <location>
        <begin position="263"/>
        <end position="294"/>
    </location>
</feature>
<dbReference type="InterPro" id="IPR036322">
    <property type="entry name" value="WD40_repeat_dom_sf"/>
</dbReference>
<evidence type="ECO:0000256" key="1">
    <source>
        <dbReference type="ARBA" id="ARBA00022574"/>
    </source>
</evidence>
<dbReference type="Pfam" id="PF00400">
    <property type="entry name" value="WD40"/>
    <property type="match status" value="5"/>
</dbReference>
<feature type="repeat" description="WD" evidence="3">
    <location>
        <begin position="311"/>
        <end position="347"/>
    </location>
</feature>
<organism evidence="4 5">
    <name type="scientific">Ceratopteris richardii</name>
    <name type="common">Triangle waterfern</name>
    <dbReference type="NCBI Taxonomy" id="49495"/>
    <lineage>
        <taxon>Eukaryota</taxon>
        <taxon>Viridiplantae</taxon>
        <taxon>Streptophyta</taxon>
        <taxon>Embryophyta</taxon>
        <taxon>Tracheophyta</taxon>
        <taxon>Polypodiopsida</taxon>
        <taxon>Polypodiidae</taxon>
        <taxon>Polypodiales</taxon>
        <taxon>Pteridineae</taxon>
        <taxon>Pteridaceae</taxon>
        <taxon>Parkerioideae</taxon>
        <taxon>Ceratopteris</taxon>
    </lineage>
</organism>
<dbReference type="Proteomes" id="UP000825935">
    <property type="component" value="Chromosome 13"/>
</dbReference>
<dbReference type="PROSITE" id="PS50294">
    <property type="entry name" value="WD_REPEATS_REGION"/>
    <property type="match status" value="1"/>
</dbReference>
<dbReference type="InterPro" id="IPR020472">
    <property type="entry name" value="WD40_PAC1"/>
</dbReference>
<keyword evidence="2" id="KW-0677">Repeat</keyword>
<dbReference type="AlphaFoldDB" id="A0A8T2TEY7"/>
<dbReference type="EMBL" id="CM035418">
    <property type="protein sequence ID" value="KAH7421008.1"/>
    <property type="molecule type" value="Genomic_DNA"/>
</dbReference>
<dbReference type="SUPFAM" id="SSF50978">
    <property type="entry name" value="WD40 repeat-like"/>
    <property type="match status" value="1"/>
</dbReference>
<sequence length="416" mass="46045">MVQVLPSIHRRINSPVLRLPQVTCCLASRDTGLETHAPNQLATGAVSLLHQCIKHNESVSSLACLGEELYSSSLGDGICVWELPDLARAGLFDARSRHLRSVRVLLVNEDRIFTAHGDRKIRIWKRRAVPSSPEKTTYRFIATLPTFKSRLWKSLSQNNYVQIRRHHKKLWIEHVDTISALAYGKVFGVLYSASWDKTVKVWNTSNLECLESISAHDDAVNALAVCDRTGILYTGSADGKVKVWKRGHVNVRKHSLLAVLDGIHSKDASVNALALTNGGDFLFTAGSDRKMNVWGRWKSEDHVGKLLHKLEGCHSQAILTLSTCKHEEGQLLLSGSADKTVILWQIDLQTGWITCVSVLEGHPAPVKSICAAVLSRNNLLLGGDCLVYTGSSKTIKAWWVSKRGTSTSDHQLALEV</sequence>
<dbReference type="PROSITE" id="PS00678">
    <property type="entry name" value="WD_REPEATS_1"/>
    <property type="match status" value="1"/>
</dbReference>
<protein>
    <submittedName>
        <fullName evidence="4">Uncharacterized protein</fullName>
    </submittedName>
</protein>
<dbReference type="InterPro" id="IPR001680">
    <property type="entry name" value="WD40_rpt"/>
</dbReference>
<feature type="repeat" description="WD" evidence="3">
    <location>
        <begin position="171"/>
        <end position="212"/>
    </location>
</feature>
<dbReference type="PANTHER" id="PTHR22844">
    <property type="entry name" value="F-BOX AND WD40 DOMAIN PROTEIN"/>
    <property type="match status" value="1"/>
</dbReference>
<evidence type="ECO:0000256" key="2">
    <source>
        <dbReference type="ARBA" id="ARBA00022737"/>
    </source>
</evidence>
<dbReference type="InterPro" id="IPR045182">
    <property type="entry name" value="JINGUBANG-like"/>
</dbReference>
<evidence type="ECO:0000256" key="3">
    <source>
        <dbReference type="PROSITE-ProRule" id="PRU00221"/>
    </source>
</evidence>
<name>A0A8T2TEY7_CERRI</name>
<dbReference type="PROSITE" id="PS50082">
    <property type="entry name" value="WD_REPEATS_2"/>
    <property type="match status" value="4"/>
</dbReference>
<keyword evidence="5" id="KW-1185">Reference proteome</keyword>
<dbReference type="FunFam" id="2.130.10.10:FF:000775">
    <property type="entry name" value="BnaA09g28200D protein"/>
    <property type="match status" value="1"/>
</dbReference>
<evidence type="ECO:0000313" key="4">
    <source>
        <dbReference type="EMBL" id="KAH7421008.1"/>
    </source>
</evidence>
<dbReference type="OrthoDB" id="674604at2759"/>
<dbReference type="Gene3D" id="2.130.10.10">
    <property type="entry name" value="YVTN repeat-like/Quinoprotein amine dehydrogenase"/>
    <property type="match status" value="3"/>
</dbReference>
<gene>
    <name evidence="4" type="ORF">KP509_13G036200</name>
</gene>
<evidence type="ECO:0000313" key="5">
    <source>
        <dbReference type="Proteomes" id="UP000825935"/>
    </source>
</evidence>
<feature type="repeat" description="WD" evidence="3">
    <location>
        <begin position="213"/>
        <end position="245"/>
    </location>
</feature>
<dbReference type="SMART" id="SM00320">
    <property type="entry name" value="WD40"/>
    <property type="match status" value="6"/>
</dbReference>
<dbReference type="PRINTS" id="PR00320">
    <property type="entry name" value="GPROTEINBRPT"/>
</dbReference>
<proteinExistence type="predicted"/>
<reference evidence="4" key="1">
    <citation type="submission" date="2021-08" db="EMBL/GenBank/DDBJ databases">
        <title>WGS assembly of Ceratopteris richardii.</title>
        <authorList>
            <person name="Marchant D.B."/>
            <person name="Chen G."/>
            <person name="Jenkins J."/>
            <person name="Shu S."/>
            <person name="Leebens-Mack J."/>
            <person name="Grimwood J."/>
            <person name="Schmutz J."/>
            <person name="Soltis P."/>
            <person name="Soltis D."/>
            <person name="Chen Z.-H."/>
        </authorList>
    </citation>
    <scope>NUCLEOTIDE SEQUENCE</scope>
    <source>
        <strain evidence="4">Whitten #5841</strain>
        <tissue evidence="4">Leaf</tissue>
    </source>
</reference>
<dbReference type="InterPro" id="IPR015943">
    <property type="entry name" value="WD40/YVTN_repeat-like_dom_sf"/>
</dbReference>
<comment type="caution">
    <text evidence="4">The sequence shown here is derived from an EMBL/GenBank/DDBJ whole genome shotgun (WGS) entry which is preliminary data.</text>
</comment>
<dbReference type="PANTHER" id="PTHR22844:SF387">
    <property type="entry name" value="F3I6.5 PROTEIN"/>
    <property type="match status" value="1"/>
</dbReference>
<keyword evidence="1 3" id="KW-0853">WD repeat</keyword>
<accession>A0A8T2TEY7</accession>